<organism evidence="1 2">
    <name type="scientific">Bradyrhizobium australiense</name>
    <dbReference type="NCBI Taxonomy" id="2721161"/>
    <lineage>
        <taxon>Bacteria</taxon>
        <taxon>Pseudomonadati</taxon>
        <taxon>Pseudomonadota</taxon>
        <taxon>Alphaproteobacteria</taxon>
        <taxon>Hyphomicrobiales</taxon>
        <taxon>Nitrobacteraceae</taxon>
        <taxon>Bradyrhizobium</taxon>
    </lineage>
</organism>
<comment type="caution">
    <text evidence="1">The sequence shown here is derived from an EMBL/GenBank/DDBJ whole genome shotgun (WGS) entry which is preliminary data.</text>
</comment>
<dbReference type="Proteomes" id="UP000544122">
    <property type="component" value="Unassembled WGS sequence"/>
</dbReference>
<accession>A0A7Y4LUS0</accession>
<dbReference type="RefSeq" id="WP_171578010.1">
    <property type="nucleotide sequence ID" value="NZ_JAAVLX010000002.1"/>
</dbReference>
<dbReference type="EMBL" id="JAAVLX010000002">
    <property type="protein sequence ID" value="NOJ38985.1"/>
    <property type="molecule type" value="Genomic_DNA"/>
</dbReference>
<dbReference type="AlphaFoldDB" id="A0A7Y4LUS0"/>
<keyword evidence="2" id="KW-1185">Reference proteome</keyword>
<name>A0A7Y4LUS0_9BRAD</name>
<reference evidence="1 2" key="1">
    <citation type="submission" date="2020-03" db="EMBL/GenBank/DDBJ databases">
        <title>Bradyrhizobium diversity isolated from nodules of Indigofera sp.</title>
        <authorList>
            <person name="Klepa M."/>
            <person name="Helene L."/>
            <person name="Hungria M."/>
        </authorList>
    </citation>
    <scope>NUCLEOTIDE SEQUENCE [LARGE SCALE GENOMIC DNA]</scope>
    <source>
        <strain evidence="1 2">WSM 1791</strain>
    </source>
</reference>
<protein>
    <submittedName>
        <fullName evidence="1">Uncharacterized protein</fullName>
    </submittedName>
</protein>
<proteinExistence type="predicted"/>
<evidence type="ECO:0000313" key="1">
    <source>
        <dbReference type="EMBL" id="NOJ38985.1"/>
    </source>
</evidence>
<evidence type="ECO:0000313" key="2">
    <source>
        <dbReference type="Proteomes" id="UP000544122"/>
    </source>
</evidence>
<sequence length="67" mass="7506">MSQTTDKPARFMPSAGPAEAELAAWADLARDEHVRRYQELFNHIDCSTFTTDRPDDILAAAQKRVAT</sequence>
<gene>
    <name evidence="1" type="ORF">HCN58_05050</name>
</gene>